<protein>
    <recommendedName>
        <fullName evidence="5">Transmembrane protein</fullName>
    </recommendedName>
</protein>
<keyword evidence="4" id="KW-1185">Reference proteome</keyword>
<dbReference type="Proteomes" id="UP000238326">
    <property type="component" value="Unassembled WGS sequence"/>
</dbReference>
<dbReference type="EMBL" id="PVLR01000046">
    <property type="protein sequence ID" value="PRD67742.1"/>
    <property type="molecule type" value="Genomic_DNA"/>
</dbReference>
<feature type="compositionally biased region" description="Low complexity" evidence="1">
    <location>
        <begin position="67"/>
        <end position="80"/>
    </location>
</feature>
<evidence type="ECO:0000313" key="4">
    <source>
        <dbReference type="Proteomes" id="UP000238326"/>
    </source>
</evidence>
<sequence>MYIMAIGWGYVALMMALAEATNANGSILGAMLTFVCYGLMPVGLLLYVLGRPARRRRREQQAASVEPDAGGHAPGAAEPGSVAPVRKEP</sequence>
<reference evidence="3 4" key="1">
    <citation type="submission" date="2018-03" db="EMBL/GenBank/DDBJ databases">
        <title>Comparative genomics illustrates the genes involved in a hyperalkaliphilic mechanisms of Serpentinomonas isolated from highly-alkaline calcium-rich serpentinized springs.</title>
        <authorList>
            <person name="Suzuki S."/>
            <person name="Ishii S."/>
            <person name="Walworth N."/>
            <person name="Bird L."/>
            <person name="Kuenen J.G."/>
            <person name="Nealson K.H."/>
        </authorList>
    </citation>
    <scope>NUCLEOTIDE SEQUENCE [LARGE SCALE GENOMIC DNA]</scope>
    <source>
        <strain evidence="3 4">83</strain>
    </source>
</reference>
<proteinExistence type="predicted"/>
<evidence type="ECO:0000256" key="2">
    <source>
        <dbReference type="SAM" id="Phobius"/>
    </source>
</evidence>
<name>A0A2S9KBI8_9BURK</name>
<dbReference type="AlphaFoldDB" id="A0A2S9KBI8"/>
<evidence type="ECO:0000313" key="3">
    <source>
        <dbReference type="EMBL" id="PRD67742.1"/>
    </source>
</evidence>
<keyword evidence="2" id="KW-1133">Transmembrane helix</keyword>
<keyword evidence="2" id="KW-0812">Transmembrane</keyword>
<evidence type="ECO:0008006" key="5">
    <source>
        <dbReference type="Google" id="ProtNLM"/>
    </source>
</evidence>
<comment type="caution">
    <text evidence="3">The sequence shown here is derived from an EMBL/GenBank/DDBJ whole genome shotgun (WGS) entry which is preliminary data.</text>
</comment>
<feature type="transmembrane region" description="Helical" evidence="2">
    <location>
        <begin position="28"/>
        <end position="49"/>
    </location>
</feature>
<feature type="region of interest" description="Disordered" evidence="1">
    <location>
        <begin position="57"/>
        <end position="89"/>
    </location>
</feature>
<accession>A0A2S9KBI8</accession>
<evidence type="ECO:0000256" key="1">
    <source>
        <dbReference type="SAM" id="MobiDB-lite"/>
    </source>
</evidence>
<dbReference type="OrthoDB" id="8565731at2"/>
<keyword evidence="2" id="KW-0472">Membrane</keyword>
<organism evidence="3 4">
    <name type="scientific">Malikia spinosa</name>
    <dbReference type="NCBI Taxonomy" id="86180"/>
    <lineage>
        <taxon>Bacteria</taxon>
        <taxon>Pseudomonadati</taxon>
        <taxon>Pseudomonadota</taxon>
        <taxon>Betaproteobacteria</taxon>
        <taxon>Burkholderiales</taxon>
        <taxon>Comamonadaceae</taxon>
        <taxon>Malikia</taxon>
    </lineage>
</organism>
<gene>
    <name evidence="3" type="ORF">C6P61_14675</name>
</gene>